<feature type="region of interest" description="Disordered" evidence="1">
    <location>
        <begin position="213"/>
        <end position="232"/>
    </location>
</feature>
<evidence type="ECO:0000313" key="3">
    <source>
        <dbReference type="Proteomes" id="UP000559256"/>
    </source>
</evidence>
<proteinExistence type="predicted"/>
<protein>
    <submittedName>
        <fullName evidence="2">Uncharacterized protein</fullName>
    </submittedName>
</protein>
<dbReference type="OrthoDB" id="3515175at2759"/>
<dbReference type="EMBL" id="JAACJM010000190">
    <property type="protein sequence ID" value="KAF5338848.1"/>
    <property type="molecule type" value="Genomic_DNA"/>
</dbReference>
<accession>A0A8H5FJN8</accession>
<comment type="caution">
    <text evidence="2">The sequence shown here is derived from an EMBL/GenBank/DDBJ whole genome shotgun (WGS) entry which is preliminary data.</text>
</comment>
<evidence type="ECO:0000256" key="1">
    <source>
        <dbReference type="SAM" id="MobiDB-lite"/>
    </source>
</evidence>
<dbReference type="AlphaFoldDB" id="A0A8H5FJN8"/>
<name>A0A8H5FJN8_9AGAR</name>
<gene>
    <name evidence="2" type="ORF">D9758_015572</name>
</gene>
<feature type="compositionally biased region" description="Polar residues" evidence="1">
    <location>
        <begin position="217"/>
        <end position="229"/>
    </location>
</feature>
<evidence type="ECO:0000313" key="2">
    <source>
        <dbReference type="EMBL" id="KAF5338848.1"/>
    </source>
</evidence>
<sequence>MGQRHQVFLIARLVPHGSTTGQAYYRCIAAHHHQWCYGTLPLKGTRRFLALLKNENNAEIIRDEIRRAQGVYGRNVIGTDERGPLMPLMPCPYALFLLTQAWDSDFGDVKHPYMSGAGLDSGVLSPNMVSFGGDNNDGITIIDVTDPADPAYCFVFSPRDGPIDMKGYVGGYYDLKESVKDQVLQAVQALEDVRVITSSMLAEAWPREYEADAGVTEATSSNSTANATPKHQAEVDPVPSLIELSISPAIERSLFTDNTSELEEMVWQPGKAELIKKALMAKNPFPYNGVSLLVKILKHEFSSSDSNRFILNLSSFPSLSSEQILRVVNALSSTYPSIKSLNLSGKQNIYASTVAEVLKAIPGLLRLILLDMGIPDDDLHHQPSLRSSRCEM</sequence>
<keyword evidence="3" id="KW-1185">Reference proteome</keyword>
<reference evidence="2 3" key="1">
    <citation type="journal article" date="2020" name="ISME J.">
        <title>Uncovering the hidden diversity of litter-decomposition mechanisms in mushroom-forming fungi.</title>
        <authorList>
            <person name="Floudas D."/>
            <person name="Bentzer J."/>
            <person name="Ahren D."/>
            <person name="Johansson T."/>
            <person name="Persson P."/>
            <person name="Tunlid A."/>
        </authorList>
    </citation>
    <scope>NUCLEOTIDE SEQUENCE [LARGE SCALE GENOMIC DNA]</scope>
    <source>
        <strain evidence="2 3">CBS 291.85</strain>
    </source>
</reference>
<dbReference type="Proteomes" id="UP000559256">
    <property type="component" value="Unassembled WGS sequence"/>
</dbReference>
<organism evidence="2 3">
    <name type="scientific">Tetrapyrgos nigripes</name>
    <dbReference type="NCBI Taxonomy" id="182062"/>
    <lineage>
        <taxon>Eukaryota</taxon>
        <taxon>Fungi</taxon>
        <taxon>Dikarya</taxon>
        <taxon>Basidiomycota</taxon>
        <taxon>Agaricomycotina</taxon>
        <taxon>Agaricomycetes</taxon>
        <taxon>Agaricomycetidae</taxon>
        <taxon>Agaricales</taxon>
        <taxon>Marasmiineae</taxon>
        <taxon>Marasmiaceae</taxon>
        <taxon>Tetrapyrgos</taxon>
    </lineage>
</organism>